<dbReference type="GeneID" id="8106175"/>
<gene>
    <name evidence="1" type="ORF">TSTA_061260</name>
</gene>
<name>B8LV14_TALSN</name>
<dbReference type="Proteomes" id="UP000001745">
    <property type="component" value="Unassembled WGS sequence"/>
</dbReference>
<dbReference type="VEuPathDB" id="FungiDB:TSTA_061260"/>
<reference evidence="2" key="1">
    <citation type="journal article" date="2015" name="Genome Announc.">
        <title>Genome sequence of the AIDS-associated pathogen Penicillium marneffei (ATCC18224) and its near taxonomic relative Talaromyces stipitatus (ATCC10500).</title>
        <authorList>
            <person name="Nierman W.C."/>
            <person name="Fedorova-Abrams N.D."/>
            <person name="Andrianopoulos A."/>
        </authorList>
    </citation>
    <scope>NUCLEOTIDE SEQUENCE [LARGE SCALE GENOMIC DNA]</scope>
    <source>
        <strain evidence="2">ATCC 10500 / CBS 375.48 / QM 6759 / NRRL 1006</strain>
    </source>
</reference>
<protein>
    <submittedName>
        <fullName evidence="1">Uncharacterized protein</fullName>
    </submittedName>
</protein>
<dbReference type="PhylomeDB" id="B8LV14"/>
<dbReference type="STRING" id="441959.B8LV14"/>
<dbReference type="HOGENOM" id="CLU_1125160_0_0_1"/>
<evidence type="ECO:0000313" key="2">
    <source>
        <dbReference type="Proteomes" id="UP000001745"/>
    </source>
</evidence>
<dbReference type="RefSeq" id="XP_002340022.1">
    <property type="nucleotide sequence ID" value="XM_002339981.1"/>
</dbReference>
<organism evidence="1 2">
    <name type="scientific">Talaromyces stipitatus (strain ATCC 10500 / CBS 375.48 / QM 6759 / NRRL 1006)</name>
    <name type="common">Penicillium stipitatum</name>
    <dbReference type="NCBI Taxonomy" id="441959"/>
    <lineage>
        <taxon>Eukaryota</taxon>
        <taxon>Fungi</taxon>
        <taxon>Dikarya</taxon>
        <taxon>Ascomycota</taxon>
        <taxon>Pezizomycotina</taxon>
        <taxon>Eurotiomycetes</taxon>
        <taxon>Eurotiomycetidae</taxon>
        <taxon>Eurotiales</taxon>
        <taxon>Trichocomaceae</taxon>
        <taxon>Talaromyces</taxon>
        <taxon>Talaromyces sect. Talaromyces</taxon>
    </lineage>
</organism>
<evidence type="ECO:0000313" key="1">
    <source>
        <dbReference type="EMBL" id="EED22635.1"/>
    </source>
</evidence>
<dbReference type="InParanoid" id="B8LV14"/>
<dbReference type="AlphaFoldDB" id="B8LV14"/>
<accession>B8LV14</accession>
<keyword evidence="2" id="KW-1185">Reference proteome</keyword>
<proteinExistence type="predicted"/>
<sequence>MHKERPLRYYFDNKDEWVRRGINPISAVKSYFETKEHLRFVQSQWDAMNLASTMNLSGAMKRRLLLFKACISNPSRPCVPRHNWKIFTKYLQPYTGSMINHVRHTEDIHHTDEATHKEGAIYATLAVYYVATKAKHQKPTMYAINQTADKFIMEFKGQPPTLGKRFELYLAEIDEPSQYDLPDHTKSELTMATGYFTVATMDYAKFSPSLVSELANRSAAHYLSCLLGNNQECTAKLTPSNEDDTNV</sequence>
<dbReference type="EMBL" id="EQ962652">
    <property type="protein sequence ID" value="EED22635.1"/>
    <property type="molecule type" value="Genomic_DNA"/>
</dbReference>